<comment type="caution">
    <text evidence="1">The sequence shown here is derived from an EMBL/GenBank/DDBJ whole genome shotgun (WGS) entry which is preliminary data.</text>
</comment>
<gene>
    <name evidence="1" type="ORF">BISU_1472</name>
</gene>
<keyword evidence="2" id="KW-1185">Reference proteome</keyword>
<protein>
    <submittedName>
        <fullName evidence="1">YolD-like protein</fullName>
    </submittedName>
</protein>
<dbReference type="RefSeq" id="WP_024463681.1">
    <property type="nucleotide sequence ID" value="NZ_CP062939.1"/>
</dbReference>
<dbReference type="Proteomes" id="UP000029055">
    <property type="component" value="Unassembled WGS sequence"/>
</dbReference>
<proteinExistence type="predicted"/>
<dbReference type="EMBL" id="JGZR01000002">
    <property type="protein sequence ID" value="KFJ04946.1"/>
    <property type="molecule type" value="Genomic_DNA"/>
</dbReference>
<name>A0A087EAZ5_9BIFI</name>
<dbReference type="eggNOG" id="ENOG5032SWG">
    <property type="taxonomic scope" value="Bacteria"/>
</dbReference>
<evidence type="ECO:0000313" key="1">
    <source>
        <dbReference type="EMBL" id="KFJ04946.1"/>
    </source>
</evidence>
<organism evidence="1 2">
    <name type="scientific">Bifidobacterium subtile</name>
    <dbReference type="NCBI Taxonomy" id="77635"/>
    <lineage>
        <taxon>Bacteria</taxon>
        <taxon>Bacillati</taxon>
        <taxon>Actinomycetota</taxon>
        <taxon>Actinomycetes</taxon>
        <taxon>Bifidobacteriales</taxon>
        <taxon>Bifidobacteriaceae</taxon>
        <taxon>Bifidobacterium</taxon>
    </lineage>
</organism>
<accession>A0A087EAZ5</accession>
<dbReference type="AlphaFoldDB" id="A0A087EAZ5"/>
<dbReference type="OrthoDB" id="361760at2"/>
<dbReference type="STRING" id="77635.BISU_1472"/>
<reference evidence="1 2" key="1">
    <citation type="submission" date="2014-03" db="EMBL/GenBank/DDBJ databases">
        <title>Genomics of Bifidobacteria.</title>
        <authorList>
            <person name="Ventura M."/>
            <person name="Milani C."/>
            <person name="Lugli G.A."/>
        </authorList>
    </citation>
    <scope>NUCLEOTIDE SEQUENCE [LARGE SCALE GENOMIC DNA]</scope>
    <source>
        <strain evidence="1 2">LMG 11597</strain>
    </source>
</reference>
<sequence>MTLEATHRYDDIIAMPHHQSRTHARMALRSRAAQFMPFAALTGYDAIIMEAARETHQHVLLDEDAQRELNAKLQRALDQRESRHRLAITYFRKDGSKDGGDYITAEGIIHLIDRERKALVLEDHTAIPLEEIIALDDLDKPGDGKTRV</sequence>
<evidence type="ECO:0000313" key="2">
    <source>
        <dbReference type="Proteomes" id="UP000029055"/>
    </source>
</evidence>